<comment type="caution">
    <text evidence="1">The sequence shown here is derived from an EMBL/GenBank/DDBJ whole genome shotgun (WGS) entry which is preliminary data.</text>
</comment>
<organism evidence="1 2">
    <name type="scientific">Blastopirellula marina</name>
    <dbReference type="NCBI Taxonomy" id="124"/>
    <lineage>
        <taxon>Bacteria</taxon>
        <taxon>Pseudomonadati</taxon>
        <taxon>Planctomycetota</taxon>
        <taxon>Planctomycetia</taxon>
        <taxon>Pirellulales</taxon>
        <taxon>Pirellulaceae</taxon>
        <taxon>Blastopirellula</taxon>
    </lineage>
</organism>
<sequence>MTEADPYQELVDYLRTQNYSEEEIGRVISRVQEYDIDTRVDSIMDSVASGEMDLQRLIDDALSNTAD</sequence>
<reference evidence="1 2" key="1">
    <citation type="submission" date="2018-02" db="EMBL/GenBank/DDBJ databases">
        <title>Comparative genomes isolates from brazilian mangrove.</title>
        <authorList>
            <person name="Araujo J.E."/>
            <person name="Taketani R.G."/>
            <person name="Silva M.C.P."/>
            <person name="Loureco M.V."/>
            <person name="Andreote F.D."/>
        </authorList>
    </citation>
    <scope>NUCLEOTIDE SEQUENCE [LARGE SCALE GENOMIC DNA]</scope>
    <source>
        <strain evidence="1 2">Nap-Phe MGV</strain>
    </source>
</reference>
<evidence type="ECO:0000313" key="1">
    <source>
        <dbReference type="EMBL" id="PQO44888.1"/>
    </source>
</evidence>
<dbReference type="EMBL" id="PUHZ01000017">
    <property type="protein sequence ID" value="PQO44888.1"/>
    <property type="molecule type" value="Genomic_DNA"/>
</dbReference>
<dbReference type="RefSeq" id="WP_105336730.1">
    <property type="nucleotide sequence ID" value="NZ_PUHZ01000017.1"/>
</dbReference>
<dbReference type="OrthoDB" id="286981at2"/>
<name>A0A2S8GKC1_9BACT</name>
<evidence type="ECO:0000313" key="2">
    <source>
        <dbReference type="Proteomes" id="UP000237819"/>
    </source>
</evidence>
<accession>A0A2S8GKC1</accession>
<dbReference type="Proteomes" id="UP000237819">
    <property type="component" value="Unassembled WGS sequence"/>
</dbReference>
<protein>
    <submittedName>
        <fullName evidence="1">Uncharacterized protein</fullName>
    </submittedName>
</protein>
<proteinExistence type="predicted"/>
<gene>
    <name evidence="1" type="ORF">C5Y93_17510</name>
</gene>
<dbReference type="AlphaFoldDB" id="A0A2S8GKC1"/>